<evidence type="ECO:0000256" key="1">
    <source>
        <dbReference type="ARBA" id="ARBA00004126"/>
    </source>
</evidence>
<keyword evidence="7" id="KW-0539">Nucleus</keyword>
<dbReference type="Pfam" id="PF06399">
    <property type="entry name" value="GFRP"/>
    <property type="match status" value="1"/>
</dbReference>
<dbReference type="FunFam" id="3.30.1410.10:FF:000001">
    <property type="entry name" value="GTP cyclohydrolase 1 feedback regulatory protein"/>
    <property type="match status" value="1"/>
</dbReference>
<evidence type="ECO:0000256" key="5">
    <source>
        <dbReference type="ARBA" id="ARBA00022490"/>
    </source>
</evidence>
<evidence type="ECO:0000256" key="8">
    <source>
        <dbReference type="ARBA" id="ARBA00032599"/>
    </source>
</evidence>
<comment type="subcellular location">
    <subcellularLocation>
        <location evidence="2">Cytoplasm</location>
        <location evidence="2">Cytosol</location>
    </subcellularLocation>
    <subcellularLocation>
        <location evidence="1">Nucleus membrane</location>
    </subcellularLocation>
</comment>
<evidence type="ECO:0000256" key="2">
    <source>
        <dbReference type="ARBA" id="ARBA00004514"/>
    </source>
</evidence>
<evidence type="ECO:0000256" key="6">
    <source>
        <dbReference type="ARBA" id="ARBA00023136"/>
    </source>
</evidence>
<dbReference type="Gene3D" id="3.30.1410.10">
    <property type="entry name" value="GTP cyclohydrolase I feedback regulatory protein GFRP"/>
    <property type="match status" value="1"/>
</dbReference>
<evidence type="ECO:0000256" key="4">
    <source>
        <dbReference type="ARBA" id="ARBA00020099"/>
    </source>
</evidence>
<accession>A0ABD3WKP4</accession>
<sequence>MPYVLISTQIRLECGPTIVGDEYSDLELMQYLGAISVKSLGNNFIEYRTNDPPRLVLDKLEKKGYRVLSSTGIGSTIVWTLHKEDEPNKLSTVENNMNFTNTL</sequence>
<dbReference type="GO" id="GO:0031965">
    <property type="term" value="C:nuclear membrane"/>
    <property type="evidence" value="ECO:0007669"/>
    <property type="project" value="UniProtKB-SubCell"/>
</dbReference>
<name>A0ABD3WKP4_SINWO</name>
<keyword evidence="6" id="KW-0472">Membrane</keyword>
<protein>
    <recommendedName>
        <fullName evidence="4">GTP cyclohydrolase 1 feedback regulatory protein</fullName>
    </recommendedName>
    <alternativeName>
        <fullName evidence="8">GTP cyclohydrolase I feedback regulatory protein</fullName>
    </alternativeName>
</protein>
<dbReference type="Proteomes" id="UP001634394">
    <property type="component" value="Unassembled WGS sequence"/>
</dbReference>
<evidence type="ECO:0000256" key="3">
    <source>
        <dbReference type="ARBA" id="ARBA00007605"/>
    </source>
</evidence>
<gene>
    <name evidence="9" type="ORF">ACJMK2_037427</name>
</gene>
<evidence type="ECO:0000256" key="7">
    <source>
        <dbReference type="ARBA" id="ARBA00023242"/>
    </source>
</evidence>
<dbReference type="EMBL" id="JBJQND010000006">
    <property type="protein sequence ID" value="KAL3874407.1"/>
    <property type="molecule type" value="Genomic_DNA"/>
</dbReference>
<dbReference type="PANTHER" id="PTHR16852">
    <property type="entry name" value="GTP CYCLOHYDROLASE 1 FEEDBACK REGULATORY PROTEIN"/>
    <property type="match status" value="1"/>
</dbReference>
<proteinExistence type="inferred from homology"/>
<dbReference type="InterPro" id="IPR009112">
    <property type="entry name" value="GTP_CycHdrlase_I_reg"/>
</dbReference>
<comment type="caution">
    <text evidence="9">The sequence shown here is derived from an EMBL/GenBank/DDBJ whole genome shotgun (WGS) entry which is preliminary data.</text>
</comment>
<dbReference type="AlphaFoldDB" id="A0ABD3WKP4"/>
<keyword evidence="5" id="KW-0963">Cytoplasm</keyword>
<evidence type="ECO:0000313" key="9">
    <source>
        <dbReference type="EMBL" id="KAL3874407.1"/>
    </source>
</evidence>
<keyword evidence="10" id="KW-1185">Reference proteome</keyword>
<evidence type="ECO:0000313" key="10">
    <source>
        <dbReference type="Proteomes" id="UP001634394"/>
    </source>
</evidence>
<comment type="similarity">
    <text evidence="3">Belongs to the GFRP family.</text>
</comment>
<dbReference type="GO" id="GO:0005829">
    <property type="term" value="C:cytosol"/>
    <property type="evidence" value="ECO:0007669"/>
    <property type="project" value="UniProtKB-SubCell"/>
</dbReference>
<dbReference type="InterPro" id="IPR036717">
    <property type="entry name" value="GFRP_sf"/>
</dbReference>
<dbReference type="SUPFAM" id="SSF69761">
    <property type="entry name" value="GTP cyclohydrolase I feedback regulatory protein, GFRP"/>
    <property type="match status" value="1"/>
</dbReference>
<reference evidence="9 10" key="1">
    <citation type="submission" date="2024-11" db="EMBL/GenBank/DDBJ databases">
        <title>Chromosome-level genome assembly of the freshwater bivalve Anodonta woodiana.</title>
        <authorList>
            <person name="Chen X."/>
        </authorList>
    </citation>
    <scope>NUCLEOTIDE SEQUENCE [LARGE SCALE GENOMIC DNA]</scope>
    <source>
        <strain evidence="9">MN2024</strain>
        <tissue evidence="9">Gills</tissue>
    </source>
</reference>
<dbReference type="PANTHER" id="PTHR16852:SF2">
    <property type="entry name" value="GTP CYCLOHYDROLASE 1 FEEDBACK REGULATORY PROTEIN"/>
    <property type="match status" value="1"/>
</dbReference>
<organism evidence="9 10">
    <name type="scientific">Sinanodonta woodiana</name>
    <name type="common">Chinese pond mussel</name>
    <name type="synonym">Anodonta woodiana</name>
    <dbReference type="NCBI Taxonomy" id="1069815"/>
    <lineage>
        <taxon>Eukaryota</taxon>
        <taxon>Metazoa</taxon>
        <taxon>Spiralia</taxon>
        <taxon>Lophotrochozoa</taxon>
        <taxon>Mollusca</taxon>
        <taxon>Bivalvia</taxon>
        <taxon>Autobranchia</taxon>
        <taxon>Heteroconchia</taxon>
        <taxon>Palaeoheterodonta</taxon>
        <taxon>Unionida</taxon>
        <taxon>Unionoidea</taxon>
        <taxon>Unionidae</taxon>
        <taxon>Unioninae</taxon>
        <taxon>Sinanodonta</taxon>
    </lineage>
</organism>